<feature type="transmembrane region" description="Helical" evidence="1">
    <location>
        <begin position="47"/>
        <end position="68"/>
    </location>
</feature>
<keyword evidence="1" id="KW-1133">Transmembrane helix</keyword>
<feature type="transmembrane region" description="Helical" evidence="1">
    <location>
        <begin position="225"/>
        <end position="248"/>
    </location>
</feature>
<feature type="transmembrane region" description="Helical" evidence="1">
    <location>
        <begin position="179"/>
        <end position="198"/>
    </location>
</feature>
<reference evidence="2" key="1">
    <citation type="journal article" date="2020" name="Nature">
        <title>Giant virus diversity and host interactions through global metagenomics.</title>
        <authorList>
            <person name="Schulz F."/>
            <person name="Roux S."/>
            <person name="Paez-Espino D."/>
            <person name="Jungbluth S."/>
            <person name="Walsh D.A."/>
            <person name="Denef V.J."/>
            <person name="McMahon K.D."/>
            <person name="Konstantinidis K.T."/>
            <person name="Eloe-Fadrosh E.A."/>
            <person name="Kyrpides N.C."/>
            <person name="Woyke T."/>
        </authorList>
    </citation>
    <scope>NUCLEOTIDE SEQUENCE</scope>
    <source>
        <strain evidence="2">GVMAG-M-3300024302-11</strain>
    </source>
</reference>
<name>A0A6C0IU63_9ZZZZ</name>
<evidence type="ECO:0000313" key="2">
    <source>
        <dbReference type="EMBL" id="QHT96612.1"/>
    </source>
</evidence>
<protein>
    <submittedName>
        <fullName evidence="2">Uncharacterized protein</fullName>
    </submittedName>
</protein>
<feature type="transmembrane region" description="Helical" evidence="1">
    <location>
        <begin position="89"/>
        <end position="111"/>
    </location>
</feature>
<dbReference type="AlphaFoldDB" id="A0A6C0IU63"/>
<proteinExistence type="predicted"/>
<evidence type="ECO:0000256" key="1">
    <source>
        <dbReference type="SAM" id="Phobius"/>
    </source>
</evidence>
<accession>A0A6C0IU63</accession>
<organism evidence="2">
    <name type="scientific">viral metagenome</name>
    <dbReference type="NCBI Taxonomy" id="1070528"/>
    <lineage>
        <taxon>unclassified sequences</taxon>
        <taxon>metagenomes</taxon>
        <taxon>organismal metagenomes</taxon>
    </lineage>
</organism>
<keyword evidence="1" id="KW-0472">Membrane</keyword>
<feature type="transmembrane region" description="Helical" evidence="1">
    <location>
        <begin position="117"/>
        <end position="136"/>
    </location>
</feature>
<sequence length="250" mass="29655">MELLNNRYYIVRNGDFATDGNTKILYCIFSILLSIEDYINNNSVNCLSIMIGSTFIWVLIEYILYITNTRIIKPMYIYLWNNKIELHKYVSLFLQGFQEGGFITTVGLYFGDRLNSINHMLVFHSLIIFMIINIITKYNLIQSSKRQVNSKGSLILMGLSTVYNLKTIYQHPEHIMRQLKMFISMIYLSSIWTFFTWYKGFRTAEVYLKNESNEYIKQSPNNFEIFLILLYDIIFEIGIAYLTFYNLFIL</sequence>
<dbReference type="EMBL" id="MN740260">
    <property type="protein sequence ID" value="QHT96612.1"/>
    <property type="molecule type" value="Genomic_DNA"/>
</dbReference>
<keyword evidence="1" id="KW-0812">Transmembrane</keyword>